<reference evidence="3 4" key="1">
    <citation type="journal article" date="2019" name="Int. J. Syst. Evol. Microbiol.">
        <title>The Global Catalogue of Microorganisms (GCM) 10K type strain sequencing project: providing services to taxonomists for standard genome sequencing and annotation.</title>
        <authorList>
            <consortium name="The Broad Institute Genomics Platform"/>
            <consortium name="The Broad Institute Genome Sequencing Center for Infectious Disease"/>
            <person name="Wu L."/>
            <person name="Ma J."/>
        </authorList>
    </citation>
    <scope>NUCLEOTIDE SEQUENCE [LARGE SCALE GENOMIC DNA]</scope>
    <source>
        <strain evidence="3 4">JCM 15089</strain>
    </source>
</reference>
<dbReference type="RefSeq" id="WP_166929847.1">
    <property type="nucleotide sequence ID" value="NZ_BAAADD010000004.1"/>
</dbReference>
<dbReference type="PANTHER" id="PTHR22901">
    <property type="entry name" value="SIALATE O-ACETYLESTERASE"/>
    <property type="match status" value="1"/>
</dbReference>
<gene>
    <name evidence="3" type="ORF">GCM10008942_16590</name>
</gene>
<sequence>MDKPVVALVAAAFTLSACSSLPLMKPPPPVVAVVKGEQKFAPKPLTLLYTTFQDHAVLQRNKPIPVWGRTAPGAEVDVSFAGQTATATADAAGQWKTELKAMTAGGPYVLAAKSSNGDSQTVKDVMIGDVYLCSGQSNMELPLRLATNYDSEMRGATNSMIRLFHVQRFTSPAPRTTFGADASWAVTTPDNAKEFSATCYYFGRELQPAAGIALGLIEDAWGGSAIQAWISNEKLASLGGYGETLDIVKTYAATPKAGDLKYRALVHSWFAANDPALKAGWADPAFDDTGWDALVATGGYRPWPKLANFNGVVWLRKTIELSEDEATGAATLNLGQVSDIDLTFVNGVEVGAGEGYDVARAYAVPAGTLHAGKNVIVVAVKMGAAFLDPADKMNLKLASGTAKPLAGPWKFKTSANEPLPAIAHQPWLNQFGVSTLYNGMILPLGPTAIRGIVWYQGETDAGQPTEYRRLLKALIEDWRGRFGADTPFFAVQLPGFGAPRLVPGQSNWAELRESQRITTAAMPDAGLAVTTDLGVSDNIHPQMKQEVGRRLALLAKKMVYALPIEGMSPSPASATRQGKTVTVRFDHIGAGLTAREWDKAIGFSVCSEDRSCQWVDGIVAKDSVTLAATAKAKYVRFCWSDSPLCNLYSVEGLPAVPFELPITNAGRAAKK</sequence>
<feature type="domain" description="Sialate O-acetylesterase" evidence="2">
    <location>
        <begin position="434"/>
        <end position="552"/>
    </location>
</feature>
<dbReference type="InterPro" id="IPR013783">
    <property type="entry name" value="Ig-like_fold"/>
</dbReference>
<organism evidence="3 4">
    <name type="scientific">Rhizomicrobium electricum</name>
    <dbReference type="NCBI Taxonomy" id="480070"/>
    <lineage>
        <taxon>Bacteria</taxon>
        <taxon>Pseudomonadati</taxon>
        <taxon>Pseudomonadota</taxon>
        <taxon>Alphaproteobacteria</taxon>
        <taxon>Micropepsales</taxon>
        <taxon>Micropepsaceae</taxon>
        <taxon>Rhizomicrobium</taxon>
    </lineage>
</organism>
<dbReference type="InterPro" id="IPR039329">
    <property type="entry name" value="SIAE"/>
</dbReference>
<evidence type="ECO:0000313" key="3">
    <source>
        <dbReference type="EMBL" id="GAA0568666.1"/>
    </source>
</evidence>
<dbReference type="InterPro" id="IPR036514">
    <property type="entry name" value="SGNH_hydro_sf"/>
</dbReference>
<dbReference type="Gene3D" id="2.60.40.10">
    <property type="entry name" value="Immunoglobulins"/>
    <property type="match status" value="1"/>
</dbReference>
<dbReference type="Pfam" id="PF03629">
    <property type="entry name" value="SASA"/>
    <property type="match status" value="1"/>
</dbReference>
<dbReference type="Proteomes" id="UP001499951">
    <property type="component" value="Unassembled WGS sequence"/>
</dbReference>
<proteinExistence type="predicted"/>
<dbReference type="PROSITE" id="PS51257">
    <property type="entry name" value="PROKAR_LIPOPROTEIN"/>
    <property type="match status" value="1"/>
</dbReference>
<protein>
    <submittedName>
        <fullName evidence="3">Sialate O-acetylesterase</fullName>
    </submittedName>
</protein>
<comment type="caution">
    <text evidence="3">The sequence shown here is derived from an EMBL/GenBank/DDBJ whole genome shotgun (WGS) entry which is preliminary data.</text>
</comment>
<dbReference type="InterPro" id="IPR008979">
    <property type="entry name" value="Galactose-bd-like_sf"/>
</dbReference>
<evidence type="ECO:0000256" key="1">
    <source>
        <dbReference type="ARBA" id="ARBA00022801"/>
    </source>
</evidence>
<evidence type="ECO:0000313" key="4">
    <source>
        <dbReference type="Proteomes" id="UP001499951"/>
    </source>
</evidence>
<dbReference type="PANTHER" id="PTHR22901:SF0">
    <property type="entry name" value="SIALATE O-ACETYLESTERASE"/>
    <property type="match status" value="1"/>
</dbReference>
<dbReference type="SUPFAM" id="SSF52266">
    <property type="entry name" value="SGNH hydrolase"/>
    <property type="match status" value="1"/>
</dbReference>
<accession>A0ABN1EKP3</accession>
<dbReference type="EMBL" id="BAAADD010000004">
    <property type="protein sequence ID" value="GAA0568666.1"/>
    <property type="molecule type" value="Genomic_DNA"/>
</dbReference>
<dbReference type="SUPFAM" id="SSF49785">
    <property type="entry name" value="Galactose-binding domain-like"/>
    <property type="match status" value="1"/>
</dbReference>
<dbReference type="InterPro" id="IPR005181">
    <property type="entry name" value="SASA"/>
</dbReference>
<dbReference type="Gene3D" id="3.40.50.1110">
    <property type="entry name" value="SGNH hydrolase"/>
    <property type="match status" value="2"/>
</dbReference>
<evidence type="ECO:0000259" key="2">
    <source>
        <dbReference type="Pfam" id="PF03629"/>
    </source>
</evidence>
<keyword evidence="1" id="KW-0378">Hydrolase</keyword>
<keyword evidence="4" id="KW-1185">Reference proteome</keyword>
<name>A0ABN1EKP3_9PROT</name>